<keyword evidence="1" id="KW-0732">Signal</keyword>
<feature type="chain" id="PRO_5042866243" description="Secreted protein" evidence="1">
    <location>
        <begin position="29"/>
        <end position="96"/>
    </location>
</feature>
<feature type="signal peptide" evidence="1">
    <location>
        <begin position="1"/>
        <end position="28"/>
    </location>
</feature>
<reference evidence="2" key="1">
    <citation type="journal article" date="2023" name="Mol. Phylogenet. Evol.">
        <title>Genome-scale phylogeny and comparative genomics of the fungal order Sordariales.</title>
        <authorList>
            <person name="Hensen N."/>
            <person name="Bonometti L."/>
            <person name="Westerberg I."/>
            <person name="Brannstrom I.O."/>
            <person name="Guillou S."/>
            <person name="Cros-Aarteil S."/>
            <person name="Calhoun S."/>
            <person name="Haridas S."/>
            <person name="Kuo A."/>
            <person name="Mondo S."/>
            <person name="Pangilinan J."/>
            <person name="Riley R."/>
            <person name="LaButti K."/>
            <person name="Andreopoulos B."/>
            <person name="Lipzen A."/>
            <person name="Chen C."/>
            <person name="Yan M."/>
            <person name="Daum C."/>
            <person name="Ng V."/>
            <person name="Clum A."/>
            <person name="Steindorff A."/>
            <person name="Ohm R.A."/>
            <person name="Martin F."/>
            <person name="Silar P."/>
            <person name="Natvig D.O."/>
            <person name="Lalanne C."/>
            <person name="Gautier V."/>
            <person name="Ament-Velasquez S.L."/>
            <person name="Kruys A."/>
            <person name="Hutchinson M.I."/>
            <person name="Powell A.J."/>
            <person name="Barry K."/>
            <person name="Miller A.N."/>
            <person name="Grigoriev I.V."/>
            <person name="Debuchy R."/>
            <person name="Gladieux P."/>
            <person name="Hiltunen Thoren M."/>
            <person name="Johannesson H."/>
        </authorList>
    </citation>
    <scope>NUCLEOTIDE SEQUENCE</scope>
    <source>
        <strain evidence="2">PSN293</strain>
    </source>
</reference>
<evidence type="ECO:0000256" key="1">
    <source>
        <dbReference type="SAM" id="SignalP"/>
    </source>
</evidence>
<sequence length="96" mass="10852">MVLIGQQMTLLVHVATCFFLLITPPSLALKCSSQVECLGTALWKERVSAYPLLFRICLVSNFRRRQQGSFLPRLFQSPSSSVIVTRYLLHCPHCPS</sequence>
<keyword evidence="3" id="KW-1185">Reference proteome</keyword>
<protein>
    <recommendedName>
        <fullName evidence="4">Secreted protein</fullName>
    </recommendedName>
</protein>
<evidence type="ECO:0000313" key="3">
    <source>
        <dbReference type="Proteomes" id="UP001301769"/>
    </source>
</evidence>
<dbReference type="EMBL" id="MU858047">
    <property type="protein sequence ID" value="KAK4219563.1"/>
    <property type="molecule type" value="Genomic_DNA"/>
</dbReference>
<accession>A0AAN7BD46</accession>
<reference evidence="2" key="2">
    <citation type="submission" date="2023-05" db="EMBL/GenBank/DDBJ databases">
        <authorList>
            <consortium name="Lawrence Berkeley National Laboratory"/>
            <person name="Steindorff A."/>
            <person name="Hensen N."/>
            <person name="Bonometti L."/>
            <person name="Westerberg I."/>
            <person name="Brannstrom I.O."/>
            <person name="Guillou S."/>
            <person name="Cros-Aarteil S."/>
            <person name="Calhoun S."/>
            <person name="Haridas S."/>
            <person name="Kuo A."/>
            <person name="Mondo S."/>
            <person name="Pangilinan J."/>
            <person name="Riley R."/>
            <person name="Labutti K."/>
            <person name="Andreopoulos B."/>
            <person name="Lipzen A."/>
            <person name="Chen C."/>
            <person name="Yanf M."/>
            <person name="Daum C."/>
            <person name="Ng V."/>
            <person name="Clum A."/>
            <person name="Ohm R."/>
            <person name="Martin F."/>
            <person name="Silar P."/>
            <person name="Natvig D."/>
            <person name="Lalanne C."/>
            <person name="Gautier V."/>
            <person name="Ament-Velasquez S.L."/>
            <person name="Kruys A."/>
            <person name="Hutchinson M.I."/>
            <person name="Powell A.J."/>
            <person name="Barry K."/>
            <person name="Miller A.N."/>
            <person name="Grigoriev I.V."/>
            <person name="Debuchy R."/>
            <person name="Gladieux P."/>
            <person name="Thoren M.H."/>
            <person name="Johannesson H."/>
        </authorList>
    </citation>
    <scope>NUCLEOTIDE SEQUENCE</scope>
    <source>
        <strain evidence="2">PSN293</strain>
    </source>
</reference>
<organism evidence="2 3">
    <name type="scientific">Rhypophila decipiens</name>
    <dbReference type="NCBI Taxonomy" id="261697"/>
    <lineage>
        <taxon>Eukaryota</taxon>
        <taxon>Fungi</taxon>
        <taxon>Dikarya</taxon>
        <taxon>Ascomycota</taxon>
        <taxon>Pezizomycotina</taxon>
        <taxon>Sordariomycetes</taxon>
        <taxon>Sordariomycetidae</taxon>
        <taxon>Sordariales</taxon>
        <taxon>Naviculisporaceae</taxon>
        <taxon>Rhypophila</taxon>
    </lineage>
</organism>
<proteinExistence type="predicted"/>
<dbReference type="AlphaFoldDB" id="A0AAN7BD46"/>
<name>A0AAN7BD46_9PEZI</name>
<dbReference type="Proteomes" id="UP001301769">
    <property type="component" value="Unassembled WGS sequence"/>
</dbReference>
<evidence type="ECO:0000313" key="2">
    <source>
        <dbReference type="EMBL" id="KAK4219563.1"/>
    </source>
</evidence>
<comment type="caution">
    <text evidence="2">The sequence shown here is derived from an EMBL/GenBank/DDBJ whole genome shotgun (WGS) entry which is preliminary data.</text>
</comment>
<evidence type="ECO:0008006" key="4">
    <source>
        <dbReference type="Google" id="ProtNLM"/>
    </source>
</evidence>
<gene>
    <name evidence="2" type="ORF">QBC37DRAFT_409215</name>
</gene>